<dbReference type="InterPro" id="IPR020846">
    <property type="entry name" value="MFS_dom"/>
</dbReference>
<dbReference type="PANTHER" id="PTHR43271:SF2">
    <property type="entry name" value="BLL2771 PROTEIN"/>
    <property type="match status" value="1"/>
</dbReference>
<sequence length="393" mass="42641">MGNAIAAQSEKYALITLLLFWCALIVVSSVYVTTPLVDTFSNYFHITQAMGAWTSSIFSFFYAVGFLMFGPLAERYGRKQIIVVGLGLLTVVTVLIGFTDNFLLLVTLRGVQGFVAATFAPTALAYVFDVFPKQKLVTVIGFISFGFVVAGIFGQLIAGIINQTFDWQVVFLFFGSIYLITMIAVSIILPSKSNNRENTFGIKNYLDAVGVIFNQRNFVLCYLITIMLLLTFIGMYTVLGDYLGSSPFYLSEEKILLVRSAGIIGMLLSPFAGVFVKRFGLLFVLKISLSLAVGGLFFMGTTAQFSIIVLVSVVFVAGISLTFPVIMMLVGELGGKQRGVAASFYAFILFIGATLGPVIGISLMSFGSYFVTFTALASLLGIALVAAFFIKIS</sequence>
<feature type="transmembrane region" description="Helical" evidence="8">
    <location>
        <begin position="111"/>
        <end position="129"/>
    </location>
</feature>
<evidence type="ECO:0000313" key="10">
    <source>
        <dbReference type="EMBL" id="MEC5424592.1"/>
    </source>
</evidence>
<accession>A0ABU6KJK5</accession>
<name>A0ABU6KJK5_9BACI</name>
<feature type="transmembrane region" description="Helical" evidence="8">
    <location>
        <begin position="81"/>
        <end position="99"/>
    </location>
</feature>
<keyword evidence="11" id="KW-1185">Reference proteome</keyword>
<keyword evidence="6 8" id="KW-1133">Transmembrane helix</keyword>
<evidence type="ECO:0000256" key="6">
    <source>
        <dbReference type="ARBA" id="ARBA00022989"/>
    </source>
</evidence>
<comment type="similarity">
    <text evidence="2">Belongs to the major facilitator superfamily.</text>
</comment>
<evidence type="ECO:0000256" key="2">
    <source>
        <dbReference type="ARBA" id="ARBA00008335"/>
    </source>
</evidence>
<dbReference type="InterPro" id="IPR036259">
    <property type="entry name" value="MFS_trans_sf"/>
</dbReference>
<reference evidence="10 11" key="1">
    <citation type="journal article" date="2024" name="Int. J. Syst. Evol. Microbiol.">
        <title>Virgibacillus tibetensis sp. nov., isolated from salt lake on the Tibetan Plateau of China.</title>
        <authorList>
            <person name="Phurbu D."/>
            <person name="Liu Z.-X."/>
            <person name="Wang R."/>
            <person name="Zheng Y.-Y."/>
            <person name="Liu H.-C."/>
            <person name="Zhou Y.-G."/>
            <person name="Yu Y.-J."/>
            <person name="Li A.-H."/>
        </authorList>
    </citation>
    <scope>NUCLEOTIDE SEQUENCE [LARGE SCALE GENOMIC DNA]</scope>
    <source>
        <strain evidence="10 11">C22-A2</strain>
    </source>
</reference>
<organism evidence="10 11">
    <name type="scientific">Virgibacillus tibetensis</name>
    <dbReference type="NCBI Taxonomy" id="3042313"/>
    <lineage>
        <taxon>Bacteria</taxon>
        <taxon>Bacillati</taxon>
        <taxon>Bacillota</taxon>
        <taxon>Bacilli</taxon>
        <taxon>Bacillales</taxon>
        <taxon>Bacillaceae</taxon>
        <taxon>Virgibacillus</taxon>
    </lineage>
</organism>
<keyword evidence="7 8" id="KW-0472">Membrane</keyword>
<evidence type="ECO:0000256" key="8">
    <source>
        <dbReference type="SAM" id="Phobius"/>
    </source>
</evidence>
<comment type="caution">
    <text evidence="10">The sequence shown here is derived from an EMBL/GenBank/DDBJ whole genome shotgun (WGS) entry which is preliminary data.</text>
</comment>
<feature type="transmembrane region" description="Helical" evidence="8">
    <location>
        <begin position="283"/>
        <end position="301"/>
    </location>
</feature>
<keyword evidence="5 8" id="KW-0812">Transmembrane</keyword>
<feature type="transmembrane region" description="Helical" evidence="8">
    <location>
        <begin position="12"/>
        <end position="32"/>
    </location>
</feature>
<evidence type="ECO:0000256" key="1">
    <source>
        <dbReference type="ARBA" id="ARBA00004651"/>
    </source>
</evidence>
<dbReference type="CDD" id="cd17324">
    <property type="entry name" value="MFS_NepI_like"/>
    <property type="match status" value="1"/>
</dbReference>
<protein>
    <submittedName>
        <fullName evidence="10">MFS transporter</fullName>
    </submittedName>
</protein>
<dbReference type="Pfam" id="PF07690">
    <property type="entry name" value="MFS_1"/>
    <property type="match status" value="1"/>
</dbReference>
<feature type="transmembrane region" description="Helical" evidence="8">
    <location>
        <begin position="167"/>
        <end position="189"/>
    </location>
</feature>
<dbReference type="InterPro" id="IPR011701">
    <property type="entry name" value="MFS"/>
</dbReference>
<keyword evidence="3" id="KW-0813">Transport</keyword>
<evidence type="ECO:0000259" key="9">
    <source>
        <dbReference type="PROSITE" id="PS50850"/>
    </source>
</evidence>
<feature type="transmembrane region" description="Helical" evidence="8">
    <location>
        <begin position="136"/>
        <end position="161"/>
    </location>
</feature>
<proteinExistence type="inferred from homology"/>
<evidence type="ECO:0000256" key="3">
    <source>
        <dbReference type="ARBA" id="ARBA00022448"/>
    </source>
</evidence>
<feature type="domain" description="Major facilitator superfamily (MFS) profile" evidence="9">
    <location>
        <begin position="15"/>
        <end position="393"/>
    </location>
</feature>
<evidence type="ECO:0000256" key="7">
    <source>
        <dbReference type="ARBA" id="ARBA00023136"/>
    </source>
</evidence>
<feature type="transmembrane region" description="Helical" evidence="8">
    <location>
        <begin position="342"/>
        <end position="363"/>
    </location>
</feature>
<feature type="transmembrane region" description="Helical" evidence="8">
    <location>
        <begin position="52"/>
        <end position="69"/>
    </location>
</feature>
<evidence type="ECO:0000256" key="4">
    <source>
        <dbReference type="ARBA" id="ARBA00022475"/>
    </source>
</evidence>
<evidence type="ECO:0000256" key="5">
    <source>
        <dbReference type="ARBA" id="ARBA00022692"/>
    </source>
</evidence>
<dbReference type="RefSeq" id="WP_327608160.1">
    <property type="nucleotide sequence ID" value="NZ_JARZFX010000007.1"/>
</dbReference>
<feature type="transmembrane region" description="Helical" evidence="8">
    <location>
        <begin position="218"/>
        <end position="236"/>
    </location>
</feature>
<gene>
    <name evidence="10" type="ORF">QGM71_13910</name>
</gene>
<dbReference type="PROSITE" id="PS50850">
    <property type="entry name" value="MFS"/>
    <property type="match status" value="1"/>
</dbReference>
<dbReference type="SUPFAM" id="SSF103473">
    <property type="entry name" value="MFS general substrate transporter"/>
    <property type="match status" value="1"/>
</dbReference>
<feature type="transmembrane region" description="Helical" evidence="8">
    <location>
        <begin position="307"/>
        <end position="330"/>
    </location>
</feature>
<dbReference type="Proteomes" id="UP001335737">
    <property type="component" value="Unassembled WGS sequence"/>
</dbReference>
<dbReference type="EMBL" id="JARZFX010000007">
    <property type="protein sequence ID" value="MEC5424592.1"/>
    <property type="molecule type" value="Genomic_DNA"/>
</dbReference>
<keyword evidence="4" id="KW-1003">Cell membrane</keyword>
<feature type="transmembrane region" description="Helical" evidence="8">
    <location>
        <begin position="369"/>
        <end position="390"/>
    </location>
</feature>
<dbReference type="Gene3D" id="1.20.1250.20">
    <property type="entry name" value="MFS general substrate transporter like domains"/>
    <property type="match status" value="1"/>
</dbReference>
<feature type="transmembrane region" description="Helical" evidence="8">
    <location>
        <begin position="256"/>
        <end position="276"/>
    </location>
</feature>
<dbReference type="PANTHER" id="PTHR43271">
    <property type="entry name" value="BLL2771 PROTEIN"/>
    <property type="match status" value="1"/>
</dbReference>
<comment type="subcellular location">
    <subcellularLocation>
        <location evidence="1">Cell membrane</location>
        <topology evidence="1">Multi-pass membrane protein</topology>
    </subcellularLocation>
</comment>
<evidence type="ECO:0000313" key="11">
    <source>
        <dbReference type="Proteomes" id="UP001335737"/>
    </source>
</evidence>